<evidence type="ECO:0000313" key="1">
    <source>
        <dbReference type="EMBL" id="GEP68672.1"/>
    </source>
</evidence>
<gene>
    <name evidence="1" type="ORF">CSO01_13870</name>
</gene>
<proteinExistence type="predicted"/>
<keyword evidence="2" id="KW-1185">Reference proteome</keyword>
<dbReference type="SUPFAM" id="SSF52540">
    <property type="entry name" value="P-loop containing nucleoside triphosphate hydrolases"/>
    <property type="match status" value="1"/>
</dbReference>
<dbReference type="OrthoDB" id="3237545at2"/>
<keyword evidence="1" id="KW-0808">Transferase</keyword>
<evidence type="ECO:0000313" key="2">
    <source>
        <dbReference type="Proteomes" id="UP000321798"/>
    </source>
</evidence>
<dbReference type="AlphaFoldDB" id="A0A512PC28"/>
<protein>
    <submittedName>
        <fullName evidence="1">Adenylate kinase</fullName>
    </submittedName>
</protein>
<dbReference type="Proteomes" id="UP000321798">
    <property type="component" value="Unassembled WGS sequence"/>
</dbReference>
<name>A0A512PC28_9CELL</name>
<dbReference type="InterPro" id="IPR027417">
    <property type="entry name" value="P-loop_NTPase"/>
</dbReference>
<reference evidence="1 2" key="1">
    <citation type="submission" date="2019-07" db="EMBL/GenBank/DDBJ databases">
        <title>Whole genome shotgun sequence of Cellulomonas soli NBRC 109434.</title>
        <authorList>
            <person name="Hosoyama A."/>
            <person name="Uohara A."/>
            <person name="Ohji S."/>
            <person name="Ichikawa N."/>
        </authorList>
    </citation>
    <scope>NUCLEOTIDE SEQUENCE [LARGE SCALE GENOMIC DNA]</scope>
    <source>
        <strain evidence="1 2">NBRC 109434</strain>
    </source>
</reference>
<organism evidence="1 2">
    <name type="scientific">Cellulomonas soli</name>
    <dbReference type="NCBI Taxonomy" id="931535"/>
    <lineage>
        <taxon>Bacteria</taxon>
        <taxon>Bacillati</taxon>
        <taxon>Actinomycetota</taxon>
        <taxon>Actinomycetes</taxon>
        <taxon>Micrococcales</taxon>
        <taxon>Cellulomonadaceae</taxon>
        <taxon>Cellulomonas</taxon>
    </lineage>
</organism>
<comment type="caution">
    <text evidence="1">The sequence shown here is derived from an EMBL/GenBank/DDBJ whole genome shotgun (WGS) entry which is preliminary data.</text>
</comment>
<dbReference type="Gene3D" id="3.40.50.300">
    <property type="entry name" value="P-loop containing nucleotide triphosphate hydrolases"/>
    <property type="match status" value="1"/>
</dbReference>
<dbReference type="GO" id="GO:0016301">
    <property type="term" value="F:kinase activity"/>
    <property type="evidence" value="ECO:0007669"/>
    <property type="project" value="UniProtKB-KW"/>
</dbReference>
<dbReference type="RefSeq" id="WP_146952387.1">
    <property type="nucleotide sequence ID" value="NZ_BAABBJ010000009.1"/>
</dbReference>
<accession>A0A512PC28</accession>
<sequence length="199" mass="21682">MAGLDAAATPGVLSDRVHASRPRLGRTRLVCIDGPAGSGKTTTAARLAEHLRAQGCAVEAVHLDDLYAGWSGLEGSLWPRLTAQVLEPVRRGRAGRFQRFDWPTGAFAEWVDVPVPAVLVLEGCGAARRACDPVVSLRVWVEAPRDLRLRRGLDRDGEGARPQWLTWMEDEARHFAAERTAQRADVRLDALGRITGTSS</sequence>
<dbReference type="EMBL" id="BKAL01000003">
    <property type="protein sequence ID" value="GEP68672.1"/>
    <property type="molecule type" value="Genomic_DNA"/>
</dbReference>
<keyword evidence="1" id="KW-0418">Kinase</keyword>